<comment type="caution">
    <text evidence="1">The sequence shown here is derived from an EMBL/GenBank/DDBJ whole genome shotgun (WGS) entry which is preliminary data.</text>
</comment>
<organism evidence="1 2">
    <name type="scientific">Schizophyllum amplum</name>
    <dbReference type="NCBI Taxonomy" id="97359"/>
    <lineage>
        <taxon>Eukaryota</taxon>
        <taxon>Fungi</taxon>
        <taxon>Dikarya</taxon>
        <taxon>Basidiomycota</taxon>
        <taxon>Agaricomycotina</taxon>
        <taxon>Agaricomycetes</taxon>
        <taxon>Agaricomycetidae</taxon>
        <taxon>Agaricales</taxon>
        <taxon>Schizophyllaceae</taxon>
        <taxon>Schizophyllum</taxon>
    </lineage>
</organism>
<name>A0A550CDS2_9AGAR</name>
<protein>
    <submittedName>
        <fullName evidence="1">Uncharacterized protein</fullName>
    </submittedName>
</protein>
<evidence type="ECO:0000313" key="1">
    <source>
        <dbReference type="EMBL" id="TRM62934.1"/>
    </source>
</evidence>
<sequence>MSCPLPDVMLRRPSKPPIHQLCLQRAHRRRGYRLRDRHAGDRGAWERLSTVDRRRIQAMYNIARPGSQASKNSFCHQIGGLHGHIGAREQWQR</sequence>
<accession>A0A550CDS2</accession>
<proteinExistence type="predicted"/>
<keyword evidence="2" id="KW-1185">Reference proteome</keyword>
<gene>
    <name evidence="1" type="ORF">BD626DRAFT_497017</name>
</gene>
<dbReference type="EMBL" id="VDMD01000011">
    <property type="protein sequence ID" value="TRM62934.1"/>
    <property type="molecule type" value="Genomic_DNA"/>
</dbReference>
<reference evidence="1 2" key="1">
    <citation type="journal article" date="2019" name="New Phytol.">
        <title>Comparative genomics reveals unique wood-decay strategies and fruiting body development in the Schizophyllaceae.</title>
        <authorList>
            <person name="Almasi E."/>
            <person name="Sahu N."/>
            <person name="Krizsan K."/>
            <person name="Balint B."/>
            <person name="Kovacs G.M."/>
            <person name="Kiss B."/>
            <person name="Cseklye J."/>
            <person name="Drula E."/>
            <person name="Henrissat B."/>
            <person name="Nagy I."/>
            <person name="Chovatia M."/>
            <person name="Adam C."/>
            <person name="LaButti K."/>
            <person name="Lipzen A."/>
            <person name="Riley R."/>
            <person name="Grigoriev I.V."/>
            <person name="Nagy L.G."/>
        </authorList>
    </citation>
    <scope>NUCLEOTIDE SEQUENCE [LARGE SCALE GENOMIC DNA]</scope>
    <source>
        <strain evidence="1 2">NL-1724</strain>
    </source>
</reference>
<evidence type="ECO:0000313" key="2">
    <source>
        <dbReference type="Proteomes" id="UP000320762"/>
    </source>
</evidence>
<dbReference type="AlphaFoldDB" id="A0A550CDS2"/>
<dbReference type="Proteomes" id="UP000320762">
    <property type="component" value="Unassembled WGS sequence"/>
</dbReference>